<name>L8WPL7_THACA</name>
<protein>
    <submittedName>
        <fullName evidence="1">Uncharacterized protein</fullName>
    </submittedName>
</protein>
<proteinExistence type="predicted"/>
<sequence>MSFVPLCITSVPPRSTSYKSHSRYDVLLPFSRGQLCFCLQSHPRAGRA</sequence>
<dbReference type="HOGENOM" id="CLU_3160268_0_0_1"/>
<organism evidence="1 2">
    <name type="scientific">Thanatephorus cucumeris (strain AG1-IA)</name>
    <name type="common">Rice sheath blight fungus</name>
    <name type="synonym">Rhizoctonia solani</name>
    <dbReference type="NCBI Taxonomy" id="983506"/>
    <lineage>
        <taxon>Eukaryota</taxon>
        <taxon>Fungi</taxon>
        <taxon>Dikarya</taxon>
        <taxon>Basidiomycota</taxon>
        <taxon>Agaricomycotina</taxon>
        <taxon>Agaricomycetes</taxon>
        <taxon>Cantharellales</taxon>
        <taxon>Ceratobasidiaceae</taxon>
        <taxon>Rhizoctonia</taxon>
        <taxon>Rhizoctonia solani AG-1</taxon>
    </lineage>
</organism>
<dbReference type="EMBL" id="AFRT01001582">
    <property type="protein sequence ID" value="ELU39935.1"/>
    <property type="molecule type" value="Genomic_DNA"/>
</dbReference>
<comment type="caution">
    <text evidence="1">The sequence shown here is derived from an EMBL/GenBank/DDBJ whole genome shotgun (WGS) entry which is preliminary data.</text>
</comment>
<evidence type="ECO:0000313" key="2">
    <source>
        <dbReference type="Proteomes" id="UP000011668"/>
    </source>
</evidence>
<gene>
    <name evidence="1" type="ORF">AG1IA_06037</name>
</gene>
<reference evidence="1 2" key="1">
    <citation type="journal article" date="2013" name="Nat. Commun.">
        <title>The evolution and pathogenic mechanisms of the rice sheath blight pathogen.</title>
        <authorList>
            <person name="Zheng A."/>
            <person name="Lin R."/>
            <person name="Xu L."/>
            <person name="Qin P."/>
            <person name="Tang C."/>
            <person name="Ai P."/>
            <person name="Zhang D."/>
            <person name="Liu Y."/>
            <person name="Sun Z."/>
            <person name="Feng H."/>
            <person name="Wang Y."/>
            <person name="Chen Y."/>
            <person name="Liang X."/>
            <person name="Fu R."/>
            <person name="Li Q."/>
            <person name="Zhang J."/>
            <person name="Yu X."/>
            <person name="Xie Z."/>
            <person name="Ding L."/>
            <person name="Guan P."/>
            <person name="Tang J."/>
            <person name="Liang Y."/>
            <person name="Wang S."/>
            <person name="Deng Q."/>
            <person name="Li S."/>
            <person name="Zhu J."/>
            <person name="Wang L."/>
            <person name="Liu H."/>
            <person name="Li P."/>
        </authorList>
    </citation>
    <scope>NUCLEOTIDE SEQUENCE [LARGE SCALE GENOMIC DNA]</scope>
    <source>
        <strain evidence="2">AG-1 IA</strain>
    </source>
</reference>
<evidence type="ECO:0000313" key="1">
    <source>
        <dbReference type="EMBL" id="ELU39935.1"/>
    </source>
</evidence>
<dbReference type="Proteomes" id="UP000011668">
    <property type="component" value="Unassembled WGS sequence"/>
</dbReference>
<accession>L8WPL7</accession>
<keyword evidence="2" id="KW-1185">Reference proteome</keyword>
<dbReference type="AlphaFoldDB" id="L8WPL7"/>